<evidence type="ECO:0000259" key="6">
    <source>
        <dbReference type="Pfam" id="PF04542"/>
    </source>
</evidence>
<keyword evidence="2" id="KW-0805">Transcription regulation</keyword>
<dbReference type="InterPro" id="IPR039425">
    <property type="entry name" value="RNA_pol_sigma-70-like"/>
</dbReference>
<keyword evidence="9" id="KW-1185">Reference proteome</keyword>
<organism evidence="8 9">
    <name type="scientific">Bacteriovorax antarcticus</name>
    <dbReference type="NCBI Taxonomy" id="3088717"/>
    <lineage>
        <taxon>Bacteria</taxon>
        <taxon>Pseudomonadati</taxon>
        <taxon>Bdellovibrionota</taxon>
        <taxon>Bacteriovoracia</taxon>
        <taxon>Bacteriovoracales</taxon>
        <taxon>Bacteriovoracaceae</taxon>
        <taxon>Bacteriovorax</taxon>
    </lineage>
</organism>
<evidence type="ECO:0000256" key="4">
    <source>
        <dbReference type="ARBA" id="ARBA00023125"/>
    </source>
</evidence>
<dbReference type="InterPro" id="IPR013325">
    <property type="entry name" value="RNA_pol_sigma_r2"/>
</dbReference>
<dbReference type="InterPro" id="IPR014284">
    <property type="entry name" value="RNA_pol_sigma-70_dom"/>
</dbReference>
<feature type="domain" description="RNA polymerase sigma-70 region 2" evidence="6">
    <location>
        <begin position="31"/>
        <end position="98"/>
    </location>
</feature>
<dbReference type="InterPro" id="IPR007627">
    <property type="entry name" value="RNA_pol_sigma70_r2"/>
</dbReference>
<dbReference type="SUPFAM" id="SSF88659">
    <property type="entry name" value="Sigma3 and sigma4 domains of RNA polymerase sigma factors"/>
    <property type="match status" value="1"/>
</dbReference>
<dbReference type="Gene3D" id="1.10.1740.10">
    <property type="match status" value="1"/>
</dbReference>
<comment type="caution">
    <text evidence="8">The sequence shown here is derived from an EMBL/GenBank/DDBJ whole genome shotgun (WGS) entry which is preliminary data.</text>
</comment>
<dbReference type="Pfam" id="PF04542">
    <property type="entry name" value="Sigma70_r2"/>
    <property type="match status" value="1"/>
</dbReference>
<evidence type="ECO:0000256" key="1">
    <source>
        <dbReference type="ARBA" id="ARBA00010641"/>
    </source>
</evidence>
<name>A0ABU5VVR6_9BACT</name>
<protein>
    <submittedName>
        <fullName evidence="8">Sigma-70 family RNA polymerase sigma factor</fullName>
    </submittedName>
</protein>
<dbReference type="InterPro" id="IPR013249">
    <property type="entry name" value="RNA_pol_sigma70_r4_t2"/>
</dbReference>
<evidence type="ECO:0000259" key="7">
    <source>
        <dbReference type="Pfam" id="PF08281"/>
    </source>
</evidence>
<evidence type="ECO:0000256" key="5">
    <source>
        <dbReference type="ARBA" id="ARBA00023163"/>
    </source>
</evidence>
<dbReference type="InterPro" id="IPR036388">
    <property type="entry name" value="WH-like_DNA-bd_sf"/>
</dbReference>
<gene>
    <name evidence="8" type="ORF">SHI21_13090</name>
</gene>
<dbReference type="Gene3D" id="1.10.10.10">
    <property type="entry name" value="Winged helix-like DNA-binding domain superfamily/Winged helix DNA-binding domain"/>
    <property type="match status" value="1"/>
</dbReference>
<feature type="domain" description="RNA polymerase sigma factor 70 region 4 type 2" evidence="7">
    <location>
        <begin position="119"/>
        <end position="162"/>
    </location>
</feature>
<dbReference type="EMBL" id="JAYGJQ010000002">
    <property type="protein sequence ID" value="MEA9357153.1"/>
    <property type="molecule type" value="Genomic_DNA"/>
</dbReference>
<dbReference type="InterPro" id="IPR013324">
    <property type="entry name" value="RNA_pol_sigma_r3/r4-like"/>
</dbReference>
<keyword evidence="4" id="KW-0238">DNA-binding</keyword>
<dbReference type="RefSeq" id="WP_323577047.1">
    <property type="nucleotide sequence ID" value="NZ_JAYGJQ010000002.1"/>
</dbReference>
<evidence type="ECO:0000256" key="2">
    <source>
        <dbReference type="ARBA" id="ARBA00023015"/>
    </source>
</evidence>
<keyword evidence="3" id="KW-0731">Sigma factor</keyword>
<comment type="similarity">
    <text evidence="1">Belongs to the sigma-70 factor family. ECF subfamily.</text>
</comment>
<sequence>MRDLKEITAEELMLRYQTHSPDEAYAAFNELYSRYSQRVFNFLNKKVKNSVDGEDLLQKVFIKIHESKHLYSAKYKFEQWLFVIARTQALDYFRANKRYQDRMANYEPEVLESSEVDMSLLKNLDSDQQELLEMKFIDELSYQEIAKIVNKSEVSLRKTLSRMVGRLKKGEAL</sequence>
<reference evidence="8 9" key="1">
    <citation type="submission" date="2023-11" db="EMBL/GenBank/DDBJ databases">
        <title>A Novel Polar Bacteriovorax (B. antarcticus) Isolated from the Biocrust in Antarctica.</title>
        <authorList>
            <person name="Mun W."/>
            <person name="Choi S.Y."/>
            <person name="Mitchell R.J."/>
        </authorList>
    </citation>
    <scope>NUCLEOTIDE SEQUENCE [LARGE SCALE GENOMIC DNA]</scope>
    <source>
        <strain evidence="8 9">PP10</strain>
    </source>
</reference>
<dbReference type="NCBIfam" id="TIGR02937">
    <property type="entry name" value="sigma70-ECF"/>
    <property type="match status" value="1"/>
</dbReference>
<keyword evidence="5" id="KW-0804">Transcription</keyword>
<dbReference type="PANTHER" id="PTHR43133">
    <property type="entry name" value="RNA POLYMERASE ECF-TYPE SIGMA FACTO"/>
    <property type="match status" value="1"/>
</dbReference>
<dbReference type="Pfam" id="PF08281">
    <property type="entry name" value="Sigma70_r4_2"/>
    <property type="match status" value="1"/>
</dbReference>
<dbReference type="SUPFAM" id="SSF88946">
    <property type="entry name" value="Sigma2 domain of RNA polymerase sigma factors"/>
    <property type="match status" value="1"/>
</dbReference>
<evidence type="ECO:0000313" key="9">
    <source>
        <dbReference type="Proteomes" id="UP001302274"/>
    </source>
</evidence>
<proteinExistence type="inferred from homology"/>
<dbReference type="Proteomes" id="UP001302274">
    <property type="component" value="Unassembled WGS sequence"/>
</dbReference>
<evidence type="ECO:0000256" key="3">
    <source>
        <dbReference type="ARBA" id="ARBA00023082"/>
    </source>
</evidence>
<evidence type="ECO:0000313" key="8">
    <source>
        <dbReference type="EMBL" id="MEA9357153.1"/>
    </source>
</evidence>
<dbReference type="PANTHER" id="PTHR43133:SF8">
    <property type="entry name" value="RNA POLYMERASE SIGMA FACTOR HI_1459-RELATED"/>
    <property type="match status" value="1"/>
</dbReference>
<accession>A0ABU5VVR6</accession>